<dbReference type="PANTHER" id="PTHR23308">
    <property type="entry name" value="NUCLEAR INHIBITOR OF PROTEIN PHOSPHATASE-1"/>
    <property type="match status" value="1"/>
</dbReference>
<dbReference type="SUPFAM" id="SSF49879">
    <property type="entry name" value="SMAD/FHA domain"/>
    <property type="match status" value="1"/>
</dbReference>
<gene>
    <name evidence="2" type="ORF">J0M35_07550</name>
</gene>
<dbReference type="SMART" id="SM00240">
    <property type="entry name" value="FHA"/>
    <property type="match status" value="1"/>
</dbReference>
<dbReference type="InterPro" id="IPR000253">
    <property type="entry name" value="FHA_dom"/>
</dbReference>
<name>A0A8J7PE87_9BACT</name>
<dbReference type="CDD" id="cd00060">
    <property type="entry name" value="FHA"/>
    <property type="match status" value="1"/>
</dbReference>
<dbReference type="InterPro" id="IPR050923">
    <property type="entry name" value="Cell_Proc_Reg/RNA_Proc"/>
</dbReference>
<feature type="domain" description="FHA" evidence="1">
    <location>
        <begin position="22"/>
        <end position="72"/>
    </location>
</feature>
<dbReference type="InterPro" id="IPR008984">
    <property type="entry name" value="SMAD_FHA_dom_sf"/>
</dbReference>
<organism evidence="2 3">
    <name type="scientific">Candidatus Obscuribacter phosphatis</name>
    <dbReference type="NCBI Taxonomy" id="1906157"/>
    <lineage>
        <taxon>Bacteria</taxon>
        <taxon>Bacillati</taxon>
        <taxon>Candidatus Melainabacteria</taxon>
        <taxon>Candidatus Obscuribacterales</taxon>
        <taxon>Candidatus Obscuribacteraceae</taxon>
        <taxon>Candidatus Obscuribacter</taxon>
    </lineage>
</organism>
<proteinExistence type="predicted"/>
<protein>
    <submittedName>
        <fullName evidence="2">FHA domain-containing protein</fullName>
    </submittedName>
</protein>
<evidence type="ECO:0000259" key="1">
    <source>
        <dbReference type="PROSITE" id="PS50006"/>
    </source>
</evidence>
<sequence>MRAAFLFNKVTNERHPLNQSVSKIGRDQTNNIAIAADHYVSRHHAWVLQMQGAYWVEDLGSTNGTLLNGEILSERRQIAPGDRLTFGKTELIFVVE</sequence>
<evidence type="ECO:0000313" key="2">
    <source>
        <dbReference type="EMBL" id="MBN8660203.1"/>
    </source>
</evidence>
<dbReference type="EMBL" id="JAFLCK010000008">
    <property type="protein sequence ID" value="MBN8660203.1"/>
    <property type="molecule type" value="Genomic_DNA"/>
</dbReference>
<accession>A0A8J7PE87</accession>
<dbReference type="Proteomes" id="UP000664277">
    <property type="component" value="Unassembled WGS sequence"/>
</dbReference>
<dbReference type="Gene3D" id="2.60.200.20">
    <property type="match status" value="1"/>
</dbReference>
<dbReference type="AlphaFoldDB" id="A0A8J7PE87"/>
<dbReference type="PROSITE" id="PS50006">
    <property type="entry name" value="FHA_DOMAIN"/>
    <property type="match status" value="1"/>
</dbReference>
<evidence type="ECO:0000313" key="3">
    <source>
        <dbReference type="Proteomes" id="UP000664277"/>
    </source>
</evidence>
<reference evidence="2" key="1">
    <citation type="submission" date="2021-02" db="EMBL/GenBank/DDBJ databases">
        <title>Genome-Resolved Metagenomics of a Microbial Community Performing Photosynthetic Biological Nutrient Removal.</title>
        <authorList>
            <person name="Mcdaniel E.A."/>
        </authorList>
    </citation>
    <scope>NUCLEOTIDE SEQUENCE</scope>
    <source>
        <strain evidence="2">UWPOB_OBS1</strain>
    </source>
</reference>
<dbReference type="Pfam" id="PF00498">
    <property type="entry name" value="FHA"/>
    <property type="match status" value="1"/>
</dbReference>
<comment type="caution">
    <text evidence="2">The sequence shown here is derived from an EMBL/GenBank/DDBJ whole genome shotgun (WGS) entry which is preliminary data.</text>
</comment>